<evidence type="ECO:0000313" key="11">
    <source>
        <dbReference type="EMBL" id="AYV86795.1"/>
    </source>
</evidence>
<keyword evidence="5" id="KW-0378">Hydrolase</keyword>
<dbReference type="Pfam" id="PF05572">
    <property type="entry name" value="Peptidase_M43"/>
    <property type="match status" value="1"/>
</dbReference>
<dbReference type="GO" id="GO:0006508">
    <property type="term" value="P:proteolysis"/>
    <property type="evidence" value="ECO:0007669"/>
    <property type="project" value="UniProtKB-KW"/>
</dbReference>
<keyword evidence="7 11" id="KW-0482">Metalloprotease</keyword>
<reference evidence="11" key="1">
    <citation type="submission" date="2018-10" db="EMBL/GenBank/DDBJ databases">
        <title>Hidden diversity of soil giant viruses.</title>
        <authorList>
            <person name="Schulz F."/>
            <person name="Alteio L."/>
            <person name="Goudeau D."/>
            <person name="Ryan E.M."/>
            <person name="Malmstrom R.R."/>
            <person name="Blanchard J."/>
            <person name="Woyke T."/>
        </authorList>
    </citation>
    <scope>NUCLEOTIDE SEQUENCE</scope>
    <source>
        <strain evidence="11">SYV1</strain>
    </source>
</reference>
<evidence type="ECO:0000256" key="4">
    <source>
        <dbReference type="ARBA" id="ARBA00022729"/>
    </source>
</evidence>
<comment type="similarity">
    <text evidence="1">Belongs to the peptidase M43B family.</text>
</comment>
<keyword evidence="8" id="KW-1015">Disulfide bond</keyword>
<evidence type="ECO:0000256" key="8">
    <source>
        <dbReference type="ARBA" id="ARBA00023157"/>
    </source>
</evidence>
<accession>A0A3G5AHV3</accession>
<protein>
    <submittedName>
        <fullName evidence="11">Zinc metalloprotease</fullName>
    </submittedName>
</protein>
<feature type="domain" description="Peptidase M43 pregnancy-associated plasma-A" evidence="10">
    <location>
        <begin position="259"/>
        <end position="360"/>
    </location>
</feature>
<evidence type="ECO:0000256" key="1">
    <source>
        <dbReference type="ARBA" id="ARBA00008721"/>
    </source>
</evidence>
<dbReference type="PANTHER" id="PTHR47466:SF1">
    <property type="entry name" value="METALLOPROTEASE MEP1 (AFU_ORTHOLOGUE AFUA_1G07730)-RELATED"/>
    <property type="match status" value="1"/>
</dbReference>
<dbReference type="GO" id="GO:0046872">
    <property type="term" value="F:metal ion binding"/>
    <property type="evidence" value="ECO:0007669"/>
    <property type="project" value="UniProtKB-KW"/>
</dbReference>
<dbReference type="PANTHER" id="PTHR47466">
    <property type="match status" value="1"/>
</dbReference>
<evidence type="ECO:0000256" key="3">
    <source>
        <dbReference type="ARBA" id="ARBA00022723"/>
    </source>
</evidence>
<keyword evidence="3" id="KW-0479">Metal-binding</keyword>
<feature type="region of interest" description="Disordered" evidence="9">
    <location>
        <begin position="293"/>
        <end position="312"/>
    </location>
</feature>
<sequence>MATDVNPFHVRCLSHNHQYSHDNIQPLLHAAPHHDGDIEFELVFHVLSPLPGLEQATSQEIENHLHGLVQSINSDFAGQAYNWDSGRTHQPLFKSSKLLAKFIKQYGAEQCPSRVSEIPTSELAASSNMSEHDLSSDPIWMYQTYLSLKADTGIRFIHTGLQDRIHPQSGVGDRLHVLKLNDPAFASKVGSLVKMSENGGSTAILNVLNIWIVDLPHQLLGFSSFVWDQAGPFDGVCVSNWVSGTKFAEHNGVDYRRYNLYHTFPHEIAHWLGLLHTFNQDIAVDPLTHQARSKHQNDDFVSDTPDQDEATQGNVLEHNHWPVDDRSDALPYQFMNFMDYTNDHSMFMFTRGQRDRLRQVALSCRGHQCTRRRRNGIDLDRDHERQGKQRDKKERPVARPLEPASFMSRIPVECMYNSFQPSSSTWMQWFKSWSPW</sequence>
<evidence type="ECO:0000256" key="9">
    <source>
        <dbReference type="SAM" id="MobiDB-lite"/>
    </source>
</evidence>
<keyword evidence="2 11" id="KW-0645">Protease</keyword>
<evidence type="ECO:0000256" key="2">
    <source>
        <dbReference type="ARBA" id="ARBA00022670"/>
    </source>
</evidence>
<keyword evidence="4" id="KW-0732">Signal</keyword>
<dbReference type="InterPro" id="IPR024079">
    <property type="entry name" value="MetalloPept_cat_dom_sf"/>
</dbReference>
<feature type="region of interest" description="Disordered" evidence="9">
    <location>
        <begin position="375"/>
        <end position="402"/>
    </location>
</feature>
<evidence type="ECO:0000256" key="6">
    <source>
        <dbReference type="ARBA" id="ARBA00022833"/>
    </source>
</evidence>
<dbReference type="SUPFAM" id="SSF55486">
    <property type="entry name" value="Metalloproteases ('zincins'), catalytic domain"/>
    <property type="match status" value="1"/>
</dbReference>
<evidence type="ECO:0000256" key="5">
    <source>
        <dbReference type="ARBA" id="ARBA00022801"/>
    </source>
</evidence>
<dbReference type="GO" id="GO:0008237">
    <property type="term" value="F:metallopeptidase activity"/>
    <property type="evidence" value="ECO:0007669"/>
    <property type="project" value="UniProtKB-KW"/>
</dbReference>
<gene>
    <name evidence="11" type="ORF">Sylvanvirus9_25</name>
</gene>
<evidence type="ECO:0000259" key="10">
    <source>
        <dbReference type="Pfam" id="PF05572"/>
    </source>
</evidence>
<dbReference type="EMBL" id="MK072515">
    <property type="protein sequence ID" value="AYV86795.1"/>
    <property type="molecule type" value="Genomic_DNA"/>
</dbReference>
<dbReference type="InterPro" id="IPR008754">
    <property type="entry name" value="Peptidase_M43"/>
</dbReference>
<evidence type="ECO:0000256" key="7">
    <source>
        <dbReference type="ARBA" id="ARBA00023049"/>
    </source>
</evidence>
<feature type="compositionally biased region" description="Basic and acidic residues" evidence="9">
    <location>
        <begin position="375"/>
        <end position="397"/>
    </location>
</feature>
<dbReference type="Gene3D" id="3.40.390.10">
    <property type="entry name" value="Collagenase (Catalytic Domain)"/>
    <property type="match status" value="1"/>
</dbReference>
<organism evidence="11">
    <name type="scientific">Sylvanvirus sp</name>
    <dbReference type="NCBI Taxonomy" id="2487774"/>
    <lineage>
        <taxon>Viruses</taxon>
    </lineage>
</organism>
<proteinExistence type="inferred from homology"/>
<keyword evidence="6" id="KW-0862">Zinc</keyword>
<name>A0A3G5AHV3_9VIRU</name>